<dbReference type="AlphaFoldDB" id="A0A423WXV6"/>
<proteinExistence type="predicted"/>
<organism evidence="1 2">
    <name type="scientific">Cytospora schulzeri</name>
    <dbReference type="NCBI Taxonomy" id="448051"/>
    <lineage>
        <taxon>Eukaryota</taxon>
        <taxon>Fungi</taxon>
        <taxon>Dikarya</taxon>
        <taxon>Ascomycota</taxon>
        <taxon>Pezizomycotina</taxon>
        <taxon>Sordariomycetes</taxon>
        <taxon>Sordariomycetidae</taxon>
        <taxon>Diaporthales</taxon>
        <taxon>Cytosporaceae</taxon>
        <taxon>Cytospora</taxon>
    </lineage>
</organism>
<sequence length="384" mass="42661">MGVPPEHDPYTFPVDREVRAWQGSSSDHLHNMGKEDQKVNNPGARLRITELDIFRHMISMEDQALLMGKLRMLYLQGNSHPNLVYIPNLETLSQKCLGWITNEGHITQDTSIIALLTSHHFAIALQGHIDPALISHLQDFLFSTTLAYTFWRDHNPPSQRLSVHDLYRISHLTGSALLNKLDHVLQPQSLTRLPRSTLQALFLVIFGTTLGVAYSTSVGSGPPVIRTNLLSKVLRKSPTLWMAMKERLCHLLADDLIVIASILRFQFDPRVAKNNIIEGCLMGRWNRTGNWVWASARLPPWAPTWQQGYAAGGVDGPGSGMFLPAPQAMMIPCPEALSPILPAMDGSDGGKRRLMIVVGPSGDGQQMYARMRTHTGSDGPSLFV</sequence>
<evidence type="ECO:0000313" key="1">
    <source>
        <dbReference type="EMBL" id="ROW08357.1"/>
    </source>
</evidence>
<dbReference type="OrthoDB" id="5426982at2759"/>
<dbReference type="EMBL" id="LKEA01000006">
    <property type="protein sequence ID" value="ROW08357.1"/>
    <property type="molecule type" value="Genomic_DNA"/>
</dbReference>
<protein>
    <submittedName>
        <fullName evidence="1">Uncharacterized protein</fullName>
    </submittedName>
</protein>
<reference evidence="1 2" key="1">
    <citation type="submission" date="2015-09" db="EMBL/GenBank/DDBJ databases">
        <title>Host preference determinants of Valsa canker pathogens revealed by comparative genomics.</title>
        <authorList>
            <person name="Yin Z."/>
            <person name="Huang L."/>
        </authorList>
    </citation>
    <scope>NUCLEOTIDE SEQUENCE [LARGE SCALE GENOMIC DNA]</scope>
    <source>
        <strain evidence="1 2">03-1</strain>
    </source>
</reference>
<evidence type="ECO:0000313" key="2">
    <source>
        <dbReference type="Proteomes" id="UP000283895"/>
    </source>
</evidence>
<name>A0A423WXV6_9PEZI</name>
<comment type="caution">
    <text evidence="1">The sequence shown here is derived from an EMBL/GenBank/DDBJ whole genome shotgun (WGS) entry which is preliminary data.</text>
</comment>
<accession>A0A423WXV6</accession>
<gene>
    <name evidence="1" type="ORF">VMCG_03242</name>
</gene>
<keyword evidence="2" id="KW-1185">Reference proteome</keyword>
<dbReference type="Proteomes" id="UP000283895">
    <property type="component" value="Unassembled WGS sequence"/>
</dbReference>